<protein>
    <submittedName>
        <fullName evidence="14">CHAT domain-containing protein</fullName>
    </submittedName>
</protein>
<evidence type="ECO:0000256" key="5">
    <source>
        <dbReference type="ARBA" id="ARBA00022737"/>
    </source>
</evidence>
<gene>
    <name evidence="14" type="ORF">GXP67_25170</name>
</gene>
<feature type="coiled-coil region" evidence="11">
    <location>
        <begin position="542"/>
        <end position="569"/>
    </location>
</feature>
<dbReference type="AlphaFoldDB" id="A0A6C0GNS3"/>
<keyword evidence="6 10" id="KW-0802">TPR repeat</keyword>
<dbReference type="InterPro" id="IPR002151">
    <property type="entry name" value="Kinesin_light"/>
</dbReference>
<evidence type="ECO:0000256" key="11">
    <source>
        <dbReference type="SAM" id="Coils"/>
    </source>
</evidence>
<dbReference type="KEGG" id="rhoz:GXP67_25170"/>
<feature type="repeat" description="TPR" evidence="10">
    <location>
        <begin position="157"/>
        <end position="190"/>
    </location>
</feature>
<dbReference type="GO" id="GO:0007018">
    <property type="term" value="P:microtubule-based movement"/>
    <property type="evidence" value="ECO:0007669"/>
    <property type="project" value="TreeGrafter"/>
</dbReference>
<keyword evidence="7 11" id="KW-0175">Coiled coil</keyword>
<comment type="similarity">
    <text evidence="2">Belongs to the kinesin light chain family.</text>
</comment>
<dbReference type="InterPro" id="IPR024983">
    <property type="entry name" value="CHAT_dom"/>
</dbReference>
<evidence type="ECO:0000256" key="8">
    <source>
        <dbReference type="ARBA" id="ARBA00023175"/>
    </source>
</evidence>
<dbReference type="GO" id="GO:0005737">
    <property type="term" value="C:cytoplasm"/>
    <property type="evidence" value="ECO:0007669"/>
    <property type="project" value="TreeGrafter"/>
</dbReference>
<keyword evidence="12" id="KW-0812">Transmembrane</keyword>
<feature type="repeat" description="TPR" evidence="10">
    <location>
        <begin position="283"/>
        <end position="316"/>
    </location>
</feature>
<dbReference type="GO" id="GO:0005871">
    <property type="term" value="C:kinesin complex"/>
    <property type="evidence" value="ECO:0007669"/>
    <property type="project" value="InterPro"/>
</dbReference>
<dbReference type="SMART" id="SM00028">
    <property type="entry name" value="TPR"/>
    <property type="match status" value="7"/>
</dbReference>
<dbReference type="SUPFAM" id="SSF48452">
    <property type="entry name" value="TPR-like"/>
    <property type="match status" value="2"/>
</dbReference>
<keyword evidence="12" id="KW-1133">Transmembrane helix</keyword>
<dbReference type="PROSITE" id="PS50005">
    <property type="entry name" value="TPR"/>
    <property type="match status" value="4"/>
</dbReference>
<evidence type="ECO:0000256" key="2">
    <source>
        <dbReference type="ARBA" id="ARBA00009622"/>
    </source>
</evidence>
<dbReference type="InterPro" id="IPR011990">
    <property type="entry name" value="TPR-like_helical_dom_sf"/>
</dbReference>
<evidence type="ECO:0000256" key="4">
    <source>
        <dbReference type="ARBA" id="ARBA00022701"/>
    </source>
</evidence>
<keyword evidence="5" id="KW-0677">Repeat</keyword>
<dbReference type="Pfam" id="PF13374">
    <property type="entry name" value="TPR_10"/>
    <property type="match status" value="1"/>
</dbReference>
<keyword evidence="4" id="KW-0493">Microtubule</keyword>
<keyword evidence="12" id="KW-0472">Membrane</keyword>
<keyword evidence="15" id="KW-1185">Reference proteome</keyword>
<feature type="repeat" description="TPR" evidence="10">
    <location>
        <begin position="241"/>
        <end position="274"/>
    </location>
</feature>
<organism evidence="14 15">
    <name type="scientific">Rhodocytophaga rosea</name>
    <dbReference type="NCBI Taxonomy" id="2704465"/>
    <lineage>
        <taxon>Bacteria</taxon>
        <taxon>Pseudomonadati</taxon>
        <taxon>Bacteroidota</taxon>
        <taxon>Cytophagia</taxon>
        <taxon>Cytophagales</taxon>
        <taxon>Rhodocytophagaceae</taxon>
        <taxon>Rhodocytophaga</taxon>
    </lineage>
</organism>
<dbReference type="RefSeq" id="WP_162445685.1">
    <property type="nucleotide sequence ID" value="NZ_CP048222.1"/>
</dbReference>
<feature type="transmembrane region" description="Helical" evidence="12">
    <location>
        <begin position="12"/>
        <end position="30"/>
    </location>
</feature>
<evidence type="ECO:0000256" key="10">
    <source>
        <dbReference type="PROSITE-ProRule" id="PRU00339"/>
    </source>
</evidence>
<dbReference type="PANTHER" id="PTHR45783">
    <property type="entry name" value="KINESIN LIGHT CHAIN"/>
    <property type="match status" value="1"/>
</dbReference>
<evidence type="ECO:0000259" key="13">
    <source>
        <dbReference type="Pfam" id="PF12770"/>
    </source>
</evidence>
<reference evidence="14 15" key="1">
    <citation type="submission" date="2020-01" db="EMBL/GenBank/DDBJ databases">
        <authorList>
            <person name="Kim M.K."/>
        </authorList>
    </citation>
    <scope>NUCLEOTIDE SEQUENCE [LARGE SCALE GENOMIC DNA]</scope>
    <source>
        <strain evidence="14 15">172606-1</strain>
    </source>
</reference>
<keyword evidence="9" id="KW-0206">Cytoskeleton</keyword>
<evidence type="ECO:0000256" key="12">
    <source>
        <dbReference type="SAM" id="Phobius"/>
    </source>
</evidence>
<evidence type="ECO:0000256" key="9">
    <source>
        <dbReference type="ARBA" id="ARBA00023212"/>
    </source>
</evidence>
<dbReference type="InterPro" id="IPR019734">
    <property type="entry name" value="TPR_rpt"/>
</dbReference>
<dbReference type="Pfam" id="PF12770">
    <property type="entry name" value="CHAT"/>
    <property type="match status" value="1"/>
</dbReference>
<accession>A0A6C0GNS3</accession>
<evidence type="ECO:0000313" key="14">
    <source>
        <dbReference type="EMBL" id="QHT69701.1"/>
    </source>
</evidence>
<evidence type="ECO:0000256" key="1">
    <source>
        <dbReference type="ARBA" id="ARBA00004245"/>
    </source>
</evidence>
<dbReference type="GO" id="GO:0019894">
    <property type="term" value="F:kinesin binding"/>
    <property type="evidence" value="ECO:0007669"/>
    <property type="project" value="TreeGrafter"/>
</dbReference>
<feature type="domain" description="CHAT" evidence="13">
    <location>
        <begin position="671"/>
        <end position="957"/>
    </location>
</feature>
<proteinExistence type="inferred from homology"/>
<evidence type="ECO:0000256" key="7">
    <source>
        <dbReference type="ARBA" id="ARBA00023054"/>
    </source>
</evidence>
<evidence type="ECO:0000313" key="15">
    <source>
        <dbReference type="Proteomes" id="UP000480178"/>
    </source>
</evidence>
<name>A0A6C0GNS3_9BACT</name>
<dbReference type="GO" id="GO:0005874">
    <property type="term" value="C:microtubule"/>
    <property type="evidence" value="ECO:0007669"/>
    <property type="project" value="UniProtKB-KW"/>
</dbReference>
<dbReference type="EMBL" id="CP048222">
    <property type="protein sequence ID" value="QHT69701.1"/>
    <property type="molecule type" value="Genomic_DNA"/>
</dbReference>
<comment type="subcellular location">
    <subcellularLocation>
        <location evidence="1">Cytoplasm</location>
        <location evidence="1">Cytoskeleton</location>
    </subcellularLocation>
</comment>
<dbReference type="Gene3D" id="1.25.40.10">
    <property type="entry name" value="Tetratricopeptide repeat domain"/>
    <property type="match status" value="2"/>
</dbReference>
<keyword evidence="8" id="KW-0505">Motor protein</keyword>
<evidence type="ECO:0000256" key="6">
    <source>
        <dbReference type="ARBA" id="ARBA00022803"/>
    </source>
</evidence>
<dbReference type="PRINTS" id="PR00381">
    <property type="entry name" value="KINESINLIGHT"/>
</dbReference>
<sequence length="957" mass="108502">MRILYPSFVKRIYCLIAVFVVCLYGIPVFAQNPLKSYINDKLNDKELRNKAMNKLTDKLSDARKNYDETNFNYAISLSDNAGLYENNENGERSQKILLTYLQSSDKREESAREKAANTNGAGELFYAGNKYKLSELYFLSTLAMLEKDNLEADNLYPLTLSNLGLLYHTTGRYSLAETYTKHALELRKEKMSDNEAGYGASVNNLGVLYKDMGKYDEAEKLLEEALAIHDKTKGPASMPYAITINNQAVLYQTIGRYQEAEKQMKKAIDIAAKNMDEKSPNYNRLLTNLALLYKDMGRYQEAEQEYLKAIKIKEKRLGTHHPDYAALLNQLAALYVQMGKSDKVEELLKKSSDIYKKKFGENHPSYAGAVSNLGNFYRITGKLDQSAPLLSQAVTIRKNTLGENHPDYIASLEHMALLQWQKKQISEAYALFKQVLDKDMMLVRNFFPSMSEREKGKFWEKLRPKFQRFNSFALTALPSHPEIAGDMYNYQLATKALLLNATNKIKHQILASKDGVLIRQYLRWLDQKETLAKWYTYSKEELAAERINLDSLERVANATEKELSQKSSLFTQGYEQKAITLKDITAKLKPEEAAVEVIHFKKFDIVFRDSTYYAALILTKEKPLPQLVLLENGKELETKYYNYYKNAIRKKTDDQFSYQQYWSKIDGALTGKKTVYLSLDGVYNQINLNTLQVSPGKYLLDNKNFVLLTNTKDLLASGTAPTKTKLQATLVGFPNYGAKGTINPLPGTKVEIDNIKKVLAAKGYPVKTLMQNDASEEQIKTVANPRILHIATHGFFLNDIGDSDEKIFGIEPDKARENPLLRSGLMLAGAEQTTENMDTRETKSSDNGVLTAYEAMNLPLDQTDMVVLSACETGLGEVQNGEGVYGLQRAFQVAGAKSIIMSLWKVDDAATQQLMSSFYKNWLQTNNKAQAFKMAQQELKVKYKSPYFWGAFVLIGS</sequence>
<feature type="repeat" description="TPR" evidence="10">
    <location>
        <begin position="199"/>
        <end position="232"/>
    </location>
</feature>
<dbReference type="Pfam" id="PF13424">
    <property type="entry name" value="TPR_12"/>
    <property type="match status" value="3"/>
</dbReference>
<evidence type="ECO:0000256" key="3">
    <source>
        <dbReference type="ARBA" id="ARBA00022490"/>
    </source>
</evidence>
<dbReference type="PANTHER" id="PTHR45783:SF3">
    <property type="entry name" value="KINESIN LIGHT CHAIN"/>
    <property type="match status" value="1"/>
</dbReference>
<dbReference type="Proteomes" id="UP000480178">
    <property type="component" value="Chromosome"/>
</dbReference>
<keyword evidence="3" id="KW-0963">Cytoplasm</keyword>